<evidence type="ECO:0000256" key="2">
    <source>
        <dbReference type="ARBA" id="ARBA00022645"/>
    </source>
</evidence>
<dbReference type="Pfam" id="PF17676">
    <property type="entry name" value="Peptidase_S66C"/>
    <property type="match status" value="1"/>
</dbReference>
<evidence type="ECO:0000256" key="4">
    <source>
        <dbReference type="ARBA" id="ARBA00022801"/>
    </source>
</evidence>
<dbReference type="SUPFAM" id="SSF141986">
    <property type="entry name" value="LD-carboxypeptidase A C-terminal domain-like"/>
    <property type="match status" value="1"/>
</dbReference>
<feature type="active site" description="Nucleophile" evidence="6">
    <location>
        <position position="109"/>
    </location>
</feature>
<dbReference type="InterPro" id="IPR040921">
    <property type="entry name" value="Peptidase_S66C"/>
</dbReference>
<dbReference type="Gene3D" id="3.50.30.60">
    <property type="entry name" value="LD-carboxypeptidase A C-terminal domain-like"/>
    <property type="match status" value="1"/>
</dbReference>
<evidence type="ECO:0000256" key="6">
    <source>
        <dbReference type="PIRSR" id="PIRSR028757-1"/>
    </source>
</evidence>
<dbReference type="PANTHER" id="PTHR30237:SF2">
    <property type="entry name" value="MUREIN TETRAPEPTIDE CARBOXYPEPTIDASE"/>
    <property type="match status" value="1"/>
</dbReference>
<proteinExistence type="inferred from homology"/>
<evidence type="ECO:0000259" key="8">
    <source>
        <dbReference type="Pfam" id="PF17676"/>
    </source>
</evidence>
<dbReference type="InterPro" id="IPR029062">
    <property type="entry name" value="Class_I_gatase-like"/>
</dbReference>
<organism evidence="9 10">
    <name type="scientific">Flavobacterium seoulense</name>
    <dbReference type="NCBI Taxonomy" id="1492738"/>
    <lineage>
        <taxon>Bacteria</taxon>
        <taxon>Pseudomonadati</taxon>
        <taxon>Bacteroidota</taxon>
        <taxon>Flavobacteriia</taxon>
        <taxon>Flavobacteriales</taxon>
        <taxon>Flavobacteriaceae</taxon>
        <taxon>Flavobacterium</taxon>
    </lineage>
</organism>
<comment type="similarity">
    <text evidence="1">Belongs to the peptidase S66 family.</text>
</comment>
<dbReference type="InterPro" id="IPR003507">
    <property type="entry name" value="S66_fam"/>
</dbReference>
<dbReference type="Pfam" id="PF02016">
    <property type="entry name" value="Peptidase_S66"/>
    <property type="match status" value="1"/>
</dbReference>
<dbReference type="OrthoDB" id="9807329at2"/>
<evidence type="ECO:0000256" key="3">
    <source>
        <dbReference type="ARBA" id="ARBA00022670"/>
    </source>
</evidence>
<feature type="active site" description="Charge relay system" evidence="6">
    <location>
        <position position="271"/>
    </location>
</feature>
<name>A0A066WWA1_9FLAO</name>
<feature type="domain" description="LD-carboxypeptidase C-terminal" evidence="8">
    <location>
        <begin position="170"/>
        <end position="285"/>
    </location>
</feature>
<dbReference type="GO" id="GO:0006508">
    <property type="term" value="P:proteolysis"/>
    <property type="evidence" value="ECO:0007669"/>
    <property type="project" value="UniProtKB-KW"/>
</dbReference>
<accession>A0A066WWA1</accession>
<dbReference type="Gene3D" id="3.40.50.10740">
    <property type="entry name" value="Class I glutamine amidotransferase-like"/>
    <property type="match status" value="1"/>
</dbReference>
<comment type="caution">
    <text evidence="9">The sequence shown here is derived from an EMBL/GenBank/DDBJ whole genome shotgun (WGS) entry which is preliminary data.</text>
</comment>
<dbReference type="InterPro" id="IPR027461">
    <property type="entry name" value="Carboxypeptidase_A_C_sf"/>
</dbReference>
<dbReference type="PANTHER" id="PTHR30237">
    <property type="entry name" value="MURAMOYLTETRAPEPTIDE CARBOXYPEPTIDASE"/>
    <property type="match status" value="1"/>
</dbReference>
<dbReference type="GO" id="GO:0004180">
    <property type="term" value="F:carboxypeptidase activity"/>
    <property type="evidence" value="ECO:0007669"/>
    <property type="project" value="UniProtKB-KW"/>
</dbReference>
<dbReference type="AlphaFoldDB" id="A0A066WWA1"/>
<dbReference type="STRING" id="1492738.FEM21_18300"/>
<dbReference type="InterPro" id="IPR040449">
    <property type="entry name" value="Peptidase_S66_N"/>
</dbReference>
<dbReference type="PIRSF" id="PIRSF028757">
    <property type="entry name" value="LD-carboxypeptidase"/>
    <property type="match status" value="1"/>
</dbReference>
<keyword evidence="4" id="KW-0378">Hydrolase</keyword>
<sequence>MITPAALQKGDTVAIVATARKYTDNNLKPAIDLLHSWGLEVVIGNSIGLDNNQLAGTDEQRTADFQAQLDNPNIKAIWCVKGGYGTVRIIDSLDFTKFKQSPKWIVGFSDITVLHNHLNTLGYKTIHGIMPVTAPRATKEAIATLKQALFNEPLNYEITSDAMNRIGSAEGELVGGNLSILYSLFGSPSAIDCNSKILFIEDLDEYLYHIDRMMMNLKRNGCLESIKGIVVGSMTKMKDNDIPWGKNAVQIIEDVTKKYDIPVIYNFPAGHIQDNRALILGSKVSMKVTREKSILKFEN</sequence>
<feature type="domain" description="LD-carboxypeptidase N-terminal" evidence="7">
    <location>
        <begin position="13"/>
        <end position="128"/>
    </location>
</feature>
<dbReference type="GO" id="GO:0008236">
    <property type="term" value="F:serine-type peptidase activity"/>
    <property type="evidence" value="ECO:0007669"/>
    <property type="project" value="UniProtKB-KW"/>
</dbReference>
<evidence type="ECO:0000256" key="5">
    <source>
        <dbReference type="ARBA" id="ARBA00022825"/>
    </source>
</evidence>
<keyword evidence="10" id="KW-1185">Reference proteome</keyword>
<keyword evidence="2" id="KW-0121">Carboxypeptidase</keyword>
<feature type="active site" description="Charge relay system" evidence="6">
    <location>
        <position position="201"/>
    </location>
</feature>
<dbReference type="RefSeq" id="WP_152547386.1">
    <property type="nucleotide sequence ID" value="NZ_JNCA01000016.1"/>
</dbReference>
<reference evidence="9 10" key="1">
    <citation type="submission" date="2014-05" db="EMBL/GenBank/DDBJ databases">
        <title>Genome Sequence of Flavobacterium sp. EM1321.</title>
        <authorList>
            <person name="Shin S.-K."/>
            <person name="Yi H."/>
        </authorList>
    </citation>
    <scope>NUCLEOTIDE SEQUENCE [LARGE SCALE GENOMIC DNA]</scope>
    <source>
        <strain evidence="9 10">EM1321</strain>
    </source>
</reference>
<keyword evidence="3" id="KW-0645">Protease</keyword>
<protein>
    <submittedName>
        <fullName evidence="9">Peptidase S66</fullName>
    </submittedName>
</protein>
<evidence type="ECO:0000313" key="10">
    <source>
        <dbReference type="Proteomes" id="UP000027064"/>
    </source>
</evidence>
<dbReference type="PATRIC" id="fig|1492738.3.peg.1819"/>
<evidence type="ECO:0000259" key="7">
    <source>
        <dbReference type="Pfam" id="PF02016"/>
    </source>
</evidence>
<dbReference type="Proteomes" id="UP000027064">
    <property type="component" value="Unassembled WGS sequence"/>
</dbReference>
<dbReference type="EMBL" id="JNCA01000016">
    <property type="protein sequence ID" value="KDN55239.1"/>
    <property type="molecule type" value="Genomic_DNA"/>
</dbReference>
<keyword evidence="5" id="KW-0720">Serine protease</keyword>
<evidence type="ECO:0000256" key="1">
    <source>
        <dbReference type="ARBA" id="ARBA00010233"/>
    </source>
</evidence>
<gene>
    <name evidence="9" type="ORF">FEM21_18300</name>
</gene>
<dbReference type="eggNOG" id="COG1619">
    <property type="taxonomic scope" value="Bacteria"/>
</dbReference>
<dbReference type="SUPFAM" id="SSF52317">
    <property type="entry name" value="Class I glutamine amidotransferase-like"/>
    <property type="match status" value="1"/>
</dbReference>
<dbReference type="CDD" id="cd07025">
    <property type="entry name" value="Peptidase_S66"/>
    <property type="match status" value="1"/>
</dbReference>
<evidence type="ECO:0000313" key="9">
    <source>
        <dbReference type="EMBL" id="KDN55239.1"/>
    </source>
</evidence>
<dbReference type="InterPro" id="IPR027478">
    <property type="entry name" value="LdcA_N"/>
</dbReference>